<comment type="caution">
    <text evidence="3">The sequence shown here is derived from an EMBL/GenBank/DDBJ whole genome shotgun (WGS) entry which is preliminary data.</text>
</comment>
<dbReference type="PANTHER" id="PTHR42648">
    <property type="entry name" value="TRANSPOSASE, PUTATIVE-RELATED"/>
    <property type="match status" value="1"/>
</dbReference>
<dbReference type="InterPro" id="IPR039537">
    <property type="entry name" value="Retrotran_Ty1/copia-like"/>
</dbReference>
<dbReference type="GO" id="GO:0003676">
    <property type="term" value="F:nucleic acid binding"/>
    <property type="evidence" value="ECO:0007669"/>
    <property type="project" value="InterPro"/>
</dbReference>
<feature type="region of interest" description="Disordered" evidence="1">
    <location>
        <begin position="171"/>
        <end position="194"/>
    </location>
</feature>
<reference evidence="4" key="1">
    <citation type="journal article" date="2019" name="Plant Biotechnol. J.">
        <title>Genome sequencing of the Australian wild diploid species Gossypium australe highlights disease resistance and delayed gland morphogenesis.</title>
        <authorList>
            <person name="Cai Y."/>
            <person name="Cai X."/>
            <person name="Wang Q."/>
            <person name="Wang P."/>
            <person name="Zhang Y."/>
            <person name="Cai C."/>
            <person name="Xu Y."/>
            <person name="Wang K."/>
            <person name="Zhou Z."/>
            <person name="Wang C."/>
            <person name="Geng S."/>
            <person name="Li B."/>
            <person name="Dong Q."/>
            <person name="Hou Y."/>
            <person name="Wang H."/>
            <person name="Ai P."/>
            <person name="Liu Z."/>
            <person name="Yi F."/>
            <person name="Sun M."/>
            <person name="An G."/>
            <person name="Cheng J."/>
            <person name="Zhang Y."/>
            <person name="Shi Q."/>
            <person name="Xie Y."/>
            <person name="Shi X."/>
            <person name="Chang Y."/>
            <person name="Huang F."/>
            <person name="Chen Y."/>
            <person name="Hong S."/>
            <person name="Mi L."/>
            <person name="Sun Q."/>
            <person name="Zhang L."/>
            <person name="Zhou B."/>
            <person name="Peng R."/>
            <person name="Zhang X."/>
            <person name="Liu F."/>
        </authorList>
    </citation>
    <scope>NUCLEOTIDE SEQUENCE [LARGE SCALE GENOMIC DNA]</scope>
    <source>
        <strain evidence="4">cv. PA1801</strain>
    </source>
</reference>
<protein>
    <submittedName>
        <fullName evidence="3">Retrovirus-related Pol polyprotein from transposon TNT 1-94</fullName>
    </submittedName>
</protein>
<evidence type="ECO:0000256" key="1">
    <source>
        <dbReference type="SAM" id="MobiDB-lite"/>
    </source>
</evidence>
<keyword evidence="4" id="KW-1185">Reference proteome</keyword>
<dbReference type="Pfam" id="PF25597">
    <property type="entry name" value="SH3_retrovirus"/>
    <property type="match status" value="1"/>
</dbReference>
<evidence type="ECO:0000313" key="4">
    <source>
        <dbReference type="Proteomes" id="UP000325315"/>
    </source>
</evidence>
<dbReference type="OrthoDB" id="1617351at2759"/>
<dbReference type="InterPro" id="IPR012337">
    <property type="entry name" value="RNaseH-like_sf"/>
</dbReference>
<evidence type="ECO:0000313" key="3">
    <source>
        <dbReference type="EMBL" id="KAA3484774.1"/>
    </source>
</evidence>
<dbReference type="InterPro" id="IPR057670">
    <property type="entry name" value="SH3_retrovirus"/>
</dbReference>
<name>A0A5B6WUK5_9ROSI</name>
<evidence type="ECO:0000259" key="2">
    <source>
        <dbReference type="Pfam" id="PF25597"/>
    </source>
</evidence>
<dbReference type="InterPro" id="IPR036397">
    <property type="entry name" value="RNaseH_sf"/>
</dbReference>
<accession>A0A5B6WUK5</accession>
<dbReference type="EMBL" id="SMMG02000002">
    <property type="protein sequence ID" value="KAA3484774.1"/>
    <property type="molecule type" value="Genomic_DNA"/>
</dbReference>
<sequence length="194" mass="22213">MGIIHQSSCTRTPQQNGVAERKNRHLLEVARSLKFQSHMPSKFWGECVFYKKLPDLSCLKVFGCLCYTTMPHYRDKFSPKAMPSVFMGYSTVQKGYILFNLHTKTFFVNRDVIFHENIFPFKFPVQSLFFFPTSDNTTSLNLDNSFSHLSNIMASPPDSSSVFPISSLDSPVVPPSPTPPLHRTSRLPKQPQWM</sequence>
<proteinExistence type="predicted"/>
<gene>
    <name evidence="3" type="ORF">EPI10_006838</name>
</gene>
<dbReference type="AlphaFoldDB" id="A0A5B6WUK5"/>
<dbReference type="SUPFAM" id="SSF53098">
    <property type="entry name" value="Ribonuclease H-like"/>
    <property type="match status" value="1"/>
</dbReference>
<dbReference type="Proteomes" id="UP000325315">
    <property type="component" value="Unassembled WGS sequence"/>
</dbReference>
<dbReference type="PANTHER" id="PTHR42648:SF31">
    <property type="entry name" value="RNA-DIRECTED DNA POLYMERASE"/>
    <property type="match status" value="1"/>
</dbReference>
<organism evidence="3 4">
    <name type="scientific">Gossypium australe</name>
    <dbReference type="NCBI Taxonomy" id="47621"/>
    <lineage>
        <taxon>Eukaryota</taxon>
        <taxon>Viridiplantae</taxon>
        <taxon>Streptophyta</taxon>
        <taxon>Embryophyta</taxon>
        <taxon>Tracheophyta</taxon>
        <taxon>Spermatophyta</taxon>
        <taxon>Magnoliopsida</taxon>
        <taxon>eudicotyledons</taxon>
        <taxon>Gunneridae</taxon>
        <taxon>Pentapetalae</taxon>
        <taxon>rosids</taxon>
        <taxon>malvids</taxon>
        <taxon>Malvales</taxon>
        <taxon>Malvaceae</taxon>
        <taxon>Malvoideae</taxon>
        <taxon>Gossypium</taxon>
    </lineage>
</organism>
<dbReference type="Gene3D" id="3.30.420.10">
    <property type="entry name" value="Ribonuclease H-like superfamily/Ribonuclease H"/>
    <property type="match status" value="1"/>
</dbReference>
<feature type="domain" description="Retroviral polymerase SH3-like" evidence="2">
    <location>
        <begin position="64"/>
        <end position="122"/>
    </location>
</feature>